<evidence type="ECO:0000256" key="14">
    <source>
        <dbReference type="ARBA" id="ARBA00024013"/>
    </source>
</evidence>
<keyword evidence="6" id="KW-0812">Transmembrane</keyword>
<name>A0A4Y7PHD5_9AGAM</name>
<dbReference type="InterPro" id="IPR045058">
    <property type="entry name" value="GIMA/IAN/Toc"/>
</dbReference>
<keyword evidence="8 17" id="KW-0378">Hydrolase</keyword>
<dbReference type="GO" id="GO:0015031">
    <property type="term" value="P:protein transport"/>
    <property type="evidence" value="ECO:0007669"/>
    <property type="project" value="UniProtKB-KW"/>
</dbReference>
<reference evidence="17 18" key="1">
    <citation type="submission" date="2018-06" db="EMBL/GenBank/DDBJ databases">
        <title>A transcriptomic atlas of mushroom development highlights an independent origin of complex multicellularity.</title>
        <authorList>
            <consortium name="DOE Joint Genome Institute"/>
            <person name="Krizsan K."/>
            <person name="Almasi E."/>
            <person name="Merenyi Z."/>
            <person name="Sahu N."/>
            <person name="Viragh M."/>
            <person name="Koszo T."/>
            <person name="Mondo S."/>
            <person name="Kiss B."/>
            <person name="Balint B."/>
            <person name="Kues U."/>
            <person name="Barry K."/>
            <person name="Hegedus J.C."/>
            <person name="Henrissat B."/>
            <person name="Johnson J."/>
            <person name="Lipzen A."/>
            <person name="Ohm R."/>
            <person name="Nagy I."/>
            <person name="Pangilinan J."/>
            <person name="Yan J."/>
            <person name="Xiong Y."/>
            <person name="Grigoriev I.V."/>
            <person name="Hibbett D.S."/>
            <person name="Nagy L.G."/>
        </authorList>
    </citation>
    <scope>NUCLEOTIDE SEQUENCE [LARGE SCALE GENOMIC DNA]</scope>
    <source>
        <strain evidence="17 18">SZMC22713</strain>
    </source>
</reference>
<comment type="cofactor">
    <cofactor evidence="1">
        <name>Mg(2+)</name>
        <dbReference type="ChEBI" id="CHEBI:18420"/>
    </cofactor>
</comment>
<evidence type="ECO:0000256" key="11">
    <source>
        <dbReference type="ARBA" id="ARBA00022927"/>
    </source>
</evidence>
<evidence type="ECO:0000256" key="15">
    <source>
        <dbReference type="SAM" id="Coils"/>
    </source>
</evidence>
<evidence type="ECO:0000313" key="17">
    <source>
        <dbReference type="EMBL" id="TDL14536.1"/>
    </source>
</evidence>
<keyword evidence="4" id="KW-0150">Chloroplast</keyword>
<evidence type="ECO:0000256" key="10">
    <source>
        <dbReference type="ARBA" id="ARBA00022842"/>
    </source>
</evidence>
<dbReference type="STRING" id="50990.A0A4Y7PHD5"/>
<sequence length="293" mass="33419">MSDKDPAIIALMGSTGVGKSSFINTVTKRHRLRVGHALDSCTKEVQEVRLEWGNDQRPVVLVDTPGFGDSSMSDTDVLRIIAKYLVKSHKAGTKLTGVIYMHSVIDRKVEGSTRRIFKVFQELCGSKHLKQVVIVTTWWDNVDRALAESREQQLCDGETLFRPMLHDGACMMRHEMGHDQGFSSAKAVLDHLLKFSTMDLHIQKQLVNEKRPLPVTSAGSIINQDLMRNAQRCLDRLEVVRGELNNTKDDTIRRLLLEELRELEEEKKAIRKEIKTLSKKINDRSMLWRLLGF</sequence>
<dbReference type="GO" id="GO:0046872">
    <property type="term" value="F:metal ion binding"/>
    <property type="evidence" value="ECO:0007669"/>
    <property type="project" value="UniProtKB-KW"/>
</dbReference>
<gene>
    <name evidence="17" type="ORF">BD410DRAFT_833056</name>
</gene>
<dbReference type="InterPro" id="IPR027417">
    <property type="entry name" value="P-loop_NTPase"/>
</dbReference>
<evidence type="ECO:0000313" key="18">
    <source>
        <dbReference type="Proteomes" id="UP000294933"/>
    </source>
</evidence>
<evidence type="ECO:0000256" key="1">
    <source>
        <dbReference type="ARBA" id="ARBA00001946"/>
    </source>
</evidence>
<organism evidence="17 18">
    <name type="scientific">Rickenella mellea</name>
    <dbReference type="NCBI Taxonomy" id="50990"/>
    <lineage>
        <taxon>Eukaryota</taxon>
        <taxon>Fungi</taxon>
        <taxon>Dikarya</taxon>
        <taxon>Basidiomycota</taxon>
        <taxon>Agaricomycotina</taxon>
        <taxon>Agaricomycetes</taxon>
        <taxon>Hymenochaetales</taxon>
        <taxon>Rickenellaceae</taxon>
        <taxon>Rickenella</taxon>
    </lineage>
</organism>
<dbReference type="VEuPathDB" id="FungiDB:BD410DRAFT_833056"/>
<keyword evidence="13" id="KW-0472">Membrane</keyword>
<keyword evidence="5" id="KW-0934">Plastid</keyword>
<evidence type="ECO:0000256" key="7">
    <source>
        <dbReference type="ARBA" id="ARBA00022723"/>
    </source>
</evidence>
<keyword evidence="10" id="KW-0460">Magnesium</keyword>
<dbReference type="PANTHER" id="PTHR10903:SF135">
    <property type="entry name" value="TRANSLOCASE OF CHLOROPLAST 120, CHLOROPLASTIC-RELATED"/>
    <property type="match status" value="1"/>
</dbReference>
<evidence type="ECO:0000259" key="16">
    <source>
        <dbReference type="Pfam" id="PF01926"/>
    </source>
</evidence>
<dbReference type="GO" id="GO:0016020">
    <property type="term" value="C:membrane"/>
    <property type="evidence" value="ECO:0007669"/>
    <property type="project" value="UniProtKB-SubCell"/>
</dbReference>
<evidence type="ECO:0000256" key="9">
    <source>
        <dbReference type="ARBA" id="ARBA00022805"/>
    </source>
</evidence>
<evidence type="ECO:0000256" key="5">
    <source>
        <dbReference type="ARBA" id="ARBA00022640"/>
    </source>
</evidence>
<evidence type="ECO:0000256" key="12">
    <source>
        <dbReference type="ARBA" id="ARBA00022989"/>
    </source>
</evidence>
<keyword evidence="18" id="KW-1185">Reference proteome</keyword>
<proteinExistence type="predicted"/>
<keyword evidence="15" id="KW-0175">Coiled coil</keyword>
<dbReference type="CDD" id="cd00882">
    <property type="entry name" value="Ras_like_GTPase"/>
    <property type="match status" value="1"/>
</dbReference>
<keyword evidence="11" id="KW-0653">Protein transport</keyword>
<feature type="coiled-coil region" evidence="15">
    <location>
        <begin position="253"/>
        <end position="280"/>
    </location>
</feature>
<dbReference type="SUPFAM" id="SSF52540">
    <property type="entry name" value="P-loop containing nucleoside triphosphate hydrolases"/>
    <property type="match status" value="1"/>
</dbReference>
<dbReference type="Pfam" id="PF01926">
    <property type="entry name" value="MMR_HSR1"/>
    <property type="match status" value="1"/>
</dbReference>
<accession>A0A4Y7PHD5</accession>
<keyword evidence="9" id="KW-1002">Plastid outer membrane</keyword>
<evidence type="ECO:0000256" key="13">
    <source>
        <dbReference type="ARBA" id="ARBA00023136"/>
    </source>
</evidence>
<dbReference type="InterPro" id="IPR006073">
    <property type="entry name" value="GTP-bd"/>
</dbReference>
<dbReference type="EMBL" id="ML170329">
    <property type="protein sequence ID" value="TDL14536.1"/>
    <property type="molecule type" value="Genomic_DNA"/>
</dbReference>
<dbReference type="OrthoDB" id="8954335at2759"/>
<evidence type="ECO:0000256" key="2">
    <source>
        <dbReference type="ARBA" id="ARBA00004167"/>
    </source>
</evidence>
<dbReference type="AlphaFoldDB" id="A0A4Y7PHD5"/>
<dbReference type="GO" id="GO:0016787">
    <property type="term" value="F:hydrolase activity"/>
    <property type="evidence" value="ECO:0007669"/>
    <property type="project" value="UniProtKB-KW"/>
</dbReference>
<keyword evidence="12" id="KW-1133">Transmembrane helix</keyword>
<dbReference type="GO" id="GO:0005525">
    <property type="term" value="F:GTP binding"/>
    <property type="evidence" value="ECO:0007669"/>
    <property type="project" value="InterPro"/>
</dbReference>
<evidence type="ECO:0000256" key="8">
    <source>
        <dbReference type="ARBA" id="ARBA00022801"/>
    </source>
</evidence>
<dbReference type="PANTHER" id="PTHR10903">
    <property type="entry name" value="GTPASE, IMAP FAMILY MEMBER-RELATED"/>
    <property type="match status" value="1"/>
</dbReference>
<feature type="domain" description="G" evidence="16">
    <location>
        <begin position="9"/>
        <end position="94"/>
    </location>
</feature>
<dbReference type="Gene3D" id="3.40.50.300">
    <property type="entry name" value="P-loop containing nucleotide triphosphate hydrolases"/>
    <property type="match status" value="1"/>
</dbReference>
<protein>
    <submittedName>
        <fullName evidence="17">P-loop containing nucleoside triphosphate hydrolase protein</fullName>
    </submittedName>
</protein>
<evidence type="ECO:0000256" key="4">
    <source>
        <dbReference type="ARBA" id="ARBA00022528"/>
    </source>
</evidence>
<dbReference type="Proteomes" id="UP000294933">
    <property type="component" value="Unassembled WGS sequence"/>
</dbReference>
<comment type="subcellular location">
    <subcellularLocation>
        <location evidence="2">Membrane</location>
        <topology evidence="2">Single-pass membrane protein</topology>
    </subcellularLocation>
    <subcellularLocation>
        <location evidence="14">Plastid</location>
        <location evidence="14">Chloroplast outer membrane</location>
    </subcellularLocation>
</comment>
<keyword evidence="3" id="KW-0813">Transport</keyword>
<evidence type="ECO:0000256" key="6">
    <source>
        <dbReference type="ARBA" id="ARBA00022692"/>
    </source>
</evidence>
<evidence type="ECO:0000256" key="3">
    <source>
        <dbReference type="ARBA" id="ARBA00022448"/>
    </source>
</evidence>
<keyword evidence="7" id="KW-0479">Metal-binding</keyword>